<dbReference type="PANTHER" id="PTHR10366">
    <property type="entry name" value="NAD DEPENDENT EPIMERASE/DEHYDRATASE"/>
    <property type="match status" value="1"/>
</dbReference>
<evidence type="ECO:0000259" key="3">
    <source>
        <dbReference type="Pfam" id="PF01370"/>
    </source>
</evidence>
<organism evidence="4 5">
    <name type="scientific">Aspergillus pseudodeflectus</name>
    <dbReference type="NCBI Taxonomy" id="176178"/>
    <lineage>
        <taxon>Eukaryota</taxon>
        <taxon>Fungi</taxon>
        <taxon>Dikarya</taxon>
        <taxon>Ascomycota</taxon>
        <taxon>Pezizomycotina</taxon>
        <taxon>Eurotiomycetes</taxon>
        <taxon>Eurotiomycetidae</taxon>
        <taxon>Eurotiales</taxon>
        <taxon>Aspergillaceae</taxon>
        <taxon>Aspergillus</taxon>
        <taxon>Aspergillus subgen. Nidulantes</taxon>
    </lineage>
</organism>
<dbReference type="Pfam" id="PF01370">
    <property type="entry name" value="Epimerase"/>
    <property type="match status" value="1"/>
</dbReference>
<dbReference type="CDD" id="cd05227">
    <property type="entry name" value="AR_SDR_e"/>
    <property type="match status" value="1"/>
</dbReference>
<sequence length="347" mass="38263">MPAIVDSSAIVLVTGANGFLGTWIVQQLLEKGYCVRAAVRNTAKGTYLQARFKSYKQRLEIVIVEDMTKSNAFAHVVRGVDGIIHTASPVTTIADSPEELTEPAVRGVTRILESARDYGERVGRIVITSSCAAILDTSDEEVTVSEDDWNDQRVRECEIHGRNAVGLAKYSASKVLAERAAWDFVRGSHERISWDLTTICPPYIFGPPIHDVESPDLLKSSSKLIYNALVNNNFAGVPPLERPGHGWVDVRDVAAAHIKALETPGAGGERILLSAGSFVWQDFINSALSLPERIYRAHAAATGPKPVKRRLITFKTEKAERILGLRLLPLEDCIRDTLVDYAERGWY</sequence>
<feature type="domain" description="NAD-dependent epimerase/dehydratase" evidence="3">
    <location>
        <begin position="11"/>
        <end position="268"/>
    </location>
</feature>
<name>A0ABR4KF02_9EURO</name>
<gene>
    <name evidence="4" type="ORF">BJX68DRAFT_266620</name>
</gene>
<keyword evidence="5" id="KW-1185">Reference proteome</keyword>
<dbReference type="InterPro" id="IPR001509">
    <property type="entry name" value="Epimerase_deHydtase"/>
</dbReference>
<evidence type="ECO:0000256" key="1">
    <source>
        <dbReference type="ARBA" id="ARBA00023002"/>
    </source>
</evidence>
<dbReference type="Proteomes" id="UP001610444">
    <property type="component" value="Unassembled WGS sequence"/>
</dbReference>
<comment type="similarity">
    <text evidence="2">Belongs to the NAD(P)-dependent epimerase/dehydratase family. Dihydroflavonol-4-reductase subfamily.</text>
</comment>
<evidence type="ECO:0000256" key="2">
    <source>
        <dbReference type="ARBA" id="ARBA00023445"/>
    </source>
</evidence>
<dbReference type="PANTHER" id="PTHR10366:SF564">
    <property type="entry name" value="STEROL-4-ALPHA-CARBOXYLATE 3-DEHYDROGENASE, DECARBOXYLATING"/>
    <property type="match status" value="1"/>
</dbReference>
<dbReference type="EMBL" id="JBFXLR010000020">
    <property type="protein sequence ID" value="KAL2850409.1"/>
    <property type="molecule type" value="Genomic_DNA"/>
</dbReference>
<dbReference type="RefSeq" id="XP_070899278.1">
    <property type="nucleotide sequence ID" value="XM_071045554.1"/>
</dbReference>
<proteinExistence type="inferred from homology"/>
<dbReference type="GeneID" id="98160718"/>
<keyword evidence="1" id="KW-0560">Oxidoreductase</keyword>
<evidence type="ECO:0000313" key="4">
    <source>
        <dbReference type="EMBL" id="KAL2850409.1"/>
    </source>
</evidence>
<evidence type="ECO:0000313" key="5">
    <source>
        <dbReference type="Proteomes" id="UP001610444"/>
    </source>
</evidence>
<dbReference type="InterPro" id="IPR036291">
    <property type="entry name" value="NAD(P)-bd_dom_sf"/>
</dbReference>
<reference evidence="4 5" key="1">
    <citation type="submission" date="2024-07" db="EMBL/GenBank/DDBJ databases">
        <title>Section-level genome sequencing and comparative genomics of Aspergillus sections Usti and Cavernicolus.</title>
        <authorList>
            <consortium name="Lawrence Berkeley National Laboratory"/>
            <person name="Nybo J.L."/>
            <person name="Vesth T.C."/>
            <person name="Theobald S."/>
            <person name="Frisvad J.C."/>
            <person name="Larsen T.O."/>
            <person name="Kjaerboelling I."/>
            <person name="Rothschild-Mancinelli K."/>
            <person name="Lyhne E.K."/>
            <person name="Kogle M.E."/>
            <person name="Barry K."/>
            <person name="Clum A."/>
            <person name="Na H."/>
            <person name="Ledsgaard L."/>
            <person name="Lin J."/>
            <person name="Lipzen A."/>
            <person name="Kuo A."/>
            <person name="Riley R."/>
            <person name="Mondo S."/>
            <person name="LaButti K."/>
            <person name="Haridas S."/>
            <person name="Pangalinan J."/>
            <person name="Salamov A.A."/>
            <person name="Simmons B.A."/>
            <person name="Magnuson J.K."/>
            <person name="Chen J."/>
            <person name="Drula E."/>
            <person name="Henrissat B."/>
            <person name="Wiebenga A."/>
            <person name="Lubbers R.J."/>
            <person name="Gomes A.C."/>
            <person name="Macurrencykelacurrency M.R."/>
            <person name="Stajich J."/>
            <person name="Grigoriev I.V."/>
            <person name="Mortensen U.H."/>
            <person name="De vries R.P."/>
            <person name="Baker S.E."/>
            <person name="Andersen M.R."/>
        </authorList>
    </citation>
    <scope>NUCLEOTIDE SEQUENCE [LARGE SCALE GENOMIC DNA]</scope>
    <source>
        <strain evidence="4 5">CBS 756.74</strain>
    </source>
</reference>
<dbReference type="SUPFAM" id="SSF51735">
    <property type="entry name" value="NAD(P)-binding Rossmann-fold domains"/>
    <property type="match status" value="1"/>
</dbReference>
<dbReference type="Gene3D" id="3.40.50.720">
    <property type="entry name" value="NAD(P)-binding Rossmann-like Domain"/>
    <property type="match status" value="1"/>
</dbReference>
<accession>A0ABR4KF02</accession>
<dbReference type="InterPro" id="IPR050425">
    <property type="entry name" value="NAD(P)_dehydrat-like"/>
</dbReference>
<comment type="caution">
    <text evidence="4">The sequence shown here is derived from an EMBL/GenBank/DDBJ whole genome shotgun (WGS) entry which is preliminary data.</text>
</comment>
<protein>
    <submittedName>
        <fullName evidence="4">NAD(P)-binding protein</fullName>
    </submittedName>
</protein>